<dbReference type="EMBL" id="CABFNS010000720">
    <property type="protein sequence ID" value="VUC24471.1"/>
    <property type="molecule type" value="Genomic_DNA"/>
</dbReference>
<evidence type="ECO:0000256" key="2">
    <source>
        <dbReference type="ARBA" id="ARBA00022723"/>
    </source>
</evidence>
<evidence type="ECO:0000313" key="5">
    <source>
        <dbReference type="EMBL" id="VUC24471.1"/>
    </source>
</evidence>
<evidence type="ECO:0000256" key="3">
    <source>
        <dbReference type="ARBA" id="ARBA00023004"/>
    </source>
</evidence>
<dbReference type="InterPro" id="IPR036396">
    <property type="entry name" value="Cyt_P450_sf"/>
</dbReference>
<evidence type="ECO:0000313" key="6">
    <source>
        <dbReference type="Proteomes" id="UP000766486"/>
    </source>
</evidence>
<keyword evidence="2" id="KW-0479">Metal-binding</keyword>
<name>A0ABY6U1J8_BIOOC</name>
<keyword evidence="3" id="KW-0408">Iron</keyword>
<dbReference type="InterPro" id="IPR002401">
    <property type="entry name" value="Cyt_P450_E_grp-I"/>
</dbReference>
<proteinExistence type="predicted"/>
<comment type="caution">
    <text evidence="5">The sequence shown here is derived from an EMBL/GenBank/DDBJ whole genome shotgun (WGS) entry which is preliminary data.</text>
</comment>
<evidence type="ECO:0000256" key="4">
    <source>
        <dbReference type="SAM" id="Phobius"/>
    </source>
</evidence>
<dbReference type="CDD" id="cd11051">
    <property type="entry name" value="CYP59-like"/>
    <property type="match status" value="1"/>
</dbReference>
<evidence type="ECO:0008006" key="7">
    <source>
        <dbReference type="Google" id="ProtNLM"/>
    </source>
</evidence>
<accession>A0ABY6U1J8</accession>
<feature type="transmembrane region" description="Helical" evidence="4">
    <location>
        <begin position="6"/>
        <end position="28"/>
    </location>
</feature>
<dbReference type="PRINTS" id="PR00385">
    <property type="entry name" value="P450"/>
</dbReference>
<keyword evidence="6" id="KW-1185">Reference proteome</keyword>
<dbReference type="Pfam" id="PF00067">
    <property type="entry name" value="p450"/>
    <property type="match status" value="1"/>
</dbReference>
<keyword evidence="4" id="KW-0812">Transmembrane</keyword>
<sequence length="568" mass="64049">MFFLLNMGHGLTAVALTLVFVTATYLYVKISEKRFKQYAHLPQAKTSLLWGHLKLFDEYTKRGNHDRHPDAIMAEIHKDIGSPPFYILDMRPVNPPTVVIASHEVAEQLSRPSKGFPYSVHRAPTAERMIPILGSKAIFFHQNESWKRIRRRFNQGFAPTHLMTLLPGILEKTVPFLDHLDEYARTGQSFRLSELTTNLTFDIIGTVAMDVDMEAQKGDASDQGEFVRYFKELIKTYADDKLMLPWWLMPFAELKRLRLSALVNKKLREIVDTKLKKLNSGPITGRSRTILALSLQDIEHITPDILEETLDQIKSFLLAGHDTTSVLLDWAIYELSRTPHALKAVQEEVSTLFGSDARDPHAICARLSSSGGAELVHQMTYISAVIRETLRLHPPIGSVRMTMPNSGSTCIVSTPQGEYCLDGTWMYISHNIIHRDRTVYGETADEFRPERWLVSGGSKGIRDDESLFTASSGTFPPGAWRPFERGPRNCIGQELANIEARIAITILAHRYKFSKVGLGEVDLDDKGRPVLDNKGQYKTQSDLYSTFQISARPVDGMIMKVEVATSSS</sequence>
<evidence type="ECO:0000256" key="1">
    <source>
        <dbReference type="ARBA" id="ARBA00022617"/>
    </source>
</evidence>
<gene>
    <name evidence="5" type="ORF">CLO192961_LOCUS143127</name>
</gene>
<dbReference type="InterPro" id="IPR050121">
    <property type="entry name" value="Cytochrome_P450_monoxygenase"/>
</dbReference>
<dbReference type="SUPFAM" id="SSF48264">
    <property type="entry name" value="Cytochrome P450"/>
    <property type="match status" value="1"/>
</dbReference>
<dbReference type="PANTHER" id="PTHR24305">
    <property type="entry name" value="CYTOCHROME P450"/>
    <property type="match status" value="1"/>
</dbReference>
<dbReference type="Gene3D" id="1.10.630.10">
    <property type="entry name" value="Cytochrome P450"/>
    <property type="match status" value="1"/>
</dbReference>
<protein>
    <recommendedName>
        <fullName evidence="7">Cytochrome P450</fullName>
    </recommendedName>
</protein>
<keyword evidence="4" id="KW-1133">Transmembrane helix</keyword>
<dbReference type="InterPro" id="IPR001128">
    <property type="entry name" value="Cyt_P450"/>
</dbReference>
<dbReference type="Proteomes" id="UP000766486">
    <property type="component" value="Unassembled WGS sequence"/>
</dbReference>
<keyword evidence="1" id="KW-0349">Heme</keyword>
<keyword evidence="4" id="KW-0472">Membrane</keyword>
<organism evidence="5 6">
    <name type="scientific">Bionectria ochroleuca</name>
    <name type="common">Gliocladium roseum</name>
    <dbReference type="NCBI Taxonomy" id="29856"/>
    <lineage>
        <taxon>Eukaryota</taxon>
        <taxon>Fungi</taxon>
        <taxon>Dikarya</taxon>
        <taxon>Ascomycota</taxon>
        <taxon>Pezizomycotina</taxon>
        <taxon>Sordariomycetes</taxon>
        <taxon>Hypocreomycetidae</taxon>
        <taxon>Hypocreales</taxon>
        <taxon>Bionectriaceae</taxon>
        <taxon>Clonostachys</taxon>
    </lineage>
</organism>
<reference evidence="5 6" key="1">
    <citation type="submission" date="2019-06" db="EMBL/GenBank/DDBJ databases">
        <authorList>
            <person name="Broberg M."/>
        </authorList>
    </citation>
    <scope>NUCLEOTIDE SEQUENCE [LARGE SCALE GENOMIC DNA]</scope>
</reference>
<dbReference type="PRINTS" id="PR00463">
    <property type="entry name" value="EP450I"/>
</dbReference>
<dbReference type="PANTHER" id="PTHR24305:SF222">
    <property type="entry name" value="CYTOCHROME P450 MONOOXYGENASE STCS"/>
    <property type="match status" value="1"/>
</dbReference>